<dbReference type="CDD" id="cd16922">
    <property type="entry name" value="HATPase_EvgS-ArcB-TorS-like"/>
    <property type="match status" value="1"/>
</dbReference>
<dbReference type="CDD" id="cd17546">
    <property type="entry name" value="REC_hyHK_CKI1_RcsC-like"/>
    <property type="match status" value="1"/>
</dbReference>
<dbReference type="SUPFAM" id="SSF55874">
    <property type="entry name" value="ATPase domain of HSP90 chaperone/DNA topoisomerase II/histidine kinase"/>
    <property type="match status" value="1"/>
</dbReference>
<dbReference type="SUPFAM" id="SSF47384">
    <property type="entry name" value="Homodimeric domain of signal transducing histidine kinase"/>
    <property type="match status" value="1"/>
</dbReference>
<dbReference type="EC" id="2.7.13.3" evidence="2"/>
<dbReference type="EMBL" id="SACT01000001">
    <property type="protein sequence ID" value="RVT53338.1"/>
    <property type="molecule type" value="Genomic_DNA"/>
</dbReference>
<dbReference type="SMART" id="SM00388">
    <property type="entry name" value="HisKA"/>
    <property type="match status" value="1"/>
</dbReference>
<name>A0A3S2VYP8_9BURK</name>
<dbReference type="InterPro" id="IPR005467">
    <property type="entry name" value="His_kinase_dom"/>
</dbReference>
<feature type="domain" description="PAC" evidence="14">
    <location>
        <begin position="149"/>
        <end position="202"/>
    </location>
</feature>
<dbReference type="PROSITE" id="PS50109">
    <property type="entry name" value="HIS_KIN"/>
    <property type="match status" value="1"/>
</dbReference>
<keyword evidence="10" id="KW-0175">Coiled coil</keyword>
<evidence type="ECO:0000313" key="16">
    <source>
        <dbReference type="Proteomes" id="UP000288178"/>
    </source>
</evidence>
<dbReference type="Gene3D" id="3.30.565.10">
    <property type="entry name" value="Histidine kinase-like ATPase, C-terminal domain"/>
    <property type="match status" value="1"/>
</dbReference>
<dbReference type="Gene3D" id="2.10.70.100">
    <property type="match status" value="2"/>
</dbReference>
<dbReference type="PANTHER" id="PTHR45339">
    <property type="entry name" value="HYBRID SIGNAL TRANSDUCTION HISTIDINE KINASE J"/>
    <property type="match status" value="1"/>
</dbReference>
<feature type="domain" description="PAC" evidence="14">
    <location>
        <begin position="920"/>
        <end position="971"/>
    </location>
</feature>
<dbReference type="Pfam" id="PF00072">
    <property type="entry name" value="Response_reg"/>
    <property type="match status" value="1"/>
</dbReference>
<dbReference type="InterPro" id="IPR036890">
    <property type="entry name" value="HATPase_C_sf"/>
</dbReference>
<dbReference type="InterPro" id="IPR035965">
    <property type="entry name" value="PAS-like_dom_sf"/>
</dbReference>
<sequence>MAKQPAPPKTPVHDPAIGAGLAEIDHRHLQVALLIDTLRRHLPAGAERDLAEQAARELADCVLACRRLQSEALEREFFWFESERSGLIGGWRAEPASNAFTWTAGASTMLELPPATVLGLDGALALFEPGSRTRVAGHLQSLLSGGEPFALRAQVRTARTRVVKWVEVSGRARCDDDGHIAQIAGTIRDVSAQVRAEDEQRRSNVSLAELQQLAKLGTWQLDLTCDRLDWSSEVYRIFEIDPNEFQPSYTAFLEVVHPDDRDAVNAAYRNSLVTRQPYAIRHRLCMTDGRIKHVHEQCQTFFDEAGQPVKSLGTVQDVSEQVLAEVALRESRNLLQAVIDHVPMRVFWKDRALNYLGCNPAFARDAGKASPAELIGRDDRQMGWAEQADLYRADDQRVLDTGVSRLNFEEPQTTPDGRQIWLRTSKVALKDDDGAVIGVLGLYDDITELRATQAQLQDSEQQFRDLFELSPDPAWIIDDERFVECNRAAVAVLGYDDKAQLMGVRPAALSPELQPDGEASVAKARRMMQLARERGLNRFEWVHRHRDGSDVPVEVTLSVLMQRGRQVMHCVWRDISERQRAEAALRASQERYDLAARATDDGLWDWDMQTQAVYFSPRWKAMLGYAEHEMEDSFALWESLVDADGRARTLARIDDCVAGKADGFSVEFKMRHKAGHWIDILSRATMIRDADGKAVRMVGTHLDITERRRIENDLRRSEASLAEAQRIAHIGNWQFDARTGATEWSDEMYGIFGRQRDHFVPSLRRFLATIHPDDLKPARASAEAAIADRRAHAIDHRIVLPDGSNRWIQVRFEPRFGDDGKLHMLTGTVQDITDRKNAELALRESEQRFKDYTDASSDWFWEMDSDLRFTYFSERNAQVLGDASQRSLGRRREEVADPRDLAMPEWQAHLAALERHEPFRNFEYQLRGDFTGRWLSVCGVPHFDESGAFLGYRGTGSDITVRKTAELAVQVERSRFLDFSQSTADWFWEMDEQLRFSYFSENFEANHGTKRADLLGRLRSELMADHDLNPPDLVAANDALIQQRKPFRDFEYRIKTARGEIRWVSVSGVPVFGVDGRFEGYRGVGRIVTERKLLEMELERHRHELQRLVEERTAELVQAKARAEQANVAKSAFLANMSHEIRTPLNAIAGMAHLVRRGGLTPGQTDQMGKLEGASEHLLSIINAVLELSKIEAGKFVLEETPVSVSALLGNIVSMLQDRARDRQLQLTTQIGSLPPHLLGDPTRLQQALLNYAGNAVKFTERGHVALRASCVEDTGDSALLRFEVEDTGIGIAPEVLPRLFGAFEQADSNTTRKHGGTGLGLAITRKLAQLMGGDAGVVSTVGAGSTFWFTARLKVAQDAGRSGATSPGTLAAEDLIARRHPHARVLLAEDEPINREITLTILEDVGLVVDAAVNGREALDMAAHSDYALILMDVQMPEMDGLEATQRIRQLPRHAGTPILAMTANAFVEDKNRCIAAGMDDFITKPIAPRHLYETLLQWLGRRSGQYPAA</sequence>
<dbReference type="GO" id="GO:0000155">
    <property type="term" value="F:phosphorelay sensor kinase activity"/>
    <property type="evidence" value="ECO:0007669"/>
    <property type="project" value="InterPro"/>
</dbReference>
<dbReference type="SMART" id="SM00387">
    <property type="entry name" value="HATPase_c"/>
    <property type="match status" value="1"/>
</dbReference>
<feature type="domain" description="PAC" evidence="14">
    <location>
        <begin position="664"/>
        <end position="716"/>
    </location>
</feature>
<dbReference type="PROSITE" id="PS50112">
    <property type="entry name" value="PAS"/>
    <property type="match status" value="1"/>
</dbReference>
<dbReference type="SMART" id="SM00086">
    <property type="entry name" value="PAC"/>
    <property type="match status" value="8"/>
</dbReference>
<evidence type="ECO:0000259" key="13">
    <source>
        <dbReference type="PROSITE" id="PS50112"/>
    </source>
</evidence>
<dbReference type="SMART" id="SM00091">
    <property type="entry name" value="PAS"/>
    <property type="match status" value="7"/>
</dbReference>
<feature type="domain" description="Histidine kinase" evidence="11">
    <location>
        <begin position="1136"/>
        <end position="1356"/>
    </location>
</feature>
<evidence type="ECO:0000256" key="5">
    <source>
        <dbReference type="ARBA" id="ARBA00023012"/>
    </source>
</evidence>
<feature type="domain" description="PAC" evidence="14">
    <location>
        <begin position="406"/>
        <end position="458"/>
    </location>
</feature>
<dbReference type="InterPro" id="IPR003594">
    <property type="entry name" value="HATPase_dom"/>
</dbReference>
<dbReference type="Pfam" id="PF08447">
    <property type="entry name" value="PAS_3"/>
    <property type="match status" value="4"/>
</dbReference>
<dbReference type="InterPro" id="IPR036097">
    <property type="entry name" value="HisK_dim/P_sf"/>
</dbReference>
<evidence type="ECO:0000256" key="10">
    <source>
        <dbReference type="SAM" id="Coils"/>
    </source>
</evidence>
<evidence type="ECO:0000256" key="9">
    <source>
        <dbReference type="PROSITE-ProRule" id="PRU00169"/>
    </source>
</evidence>
<comment type="catalytic activity">
    <reaction evidence="1">
        <text>ATP + protein L-histidine = ADP + protein N-phospho-L-histidine.</text>
        <dbReference type="EC" id="2.7.13.3"/>
    </reaction>
</comment>
<dbReference type="Gene3D" id="3.30.450.20">
    <property type="entry name" value="PAS domain"/>
    <property type="match status" value="8"/>
</dbReference>
<reference evidence="15 16" key="1">
    <citation type="submission" date="2019-01" db="EMBL/GenBank/DDBJ databases">
        <authorList>
            <person name="Chen W.-M."/>
        </authorList>
    </citation>
    <scope>NUCLEOTIDE SEQUENCE [LARGE SCALE GENOMIC DNA]</scope>
    <source>
        <strain evidence="15 16">ICH-3</strain>
    </source>
</reference>
<accession>A0A3S2VYP8</accession>
<evidence type="ECO:0000256" key="8">
    <source>
        <dbReference type="ARBA" id="ARBA00070152"/>
    </source>
</evidence>
<comment type="caution">
    <text evidence="15">The sequence shown here is derived from an EMBL/GenBank/DDBJ whole genome shotgun (WGS) entry which is preliminary data.</text>
</comment>
<evidence type="ECO:0000256" key="6">
    <source>
        <dbReference type="ARBA" id="ARBA00023026"/>
    </source>
</evidence>
<dbReference type="SMART" id="SM00448">
    <property type="entry name" value="REC"/>
    <property type="match status" value="1"/>
</dbReference>
<evidence type="ECO:0000256" key="7">
    <source>
        <dbReference type="ARBA" id="ARBA00058004"/>
    </source>
</evidence>
<gene>
    <name evidence="15" type="ORF">ENE75_00045</name>
</gene>
<dbReference type="PRINTS" id="PR00344">
    <property type="entry name" value="BCTRLSENSOR"/>
</dbReference>
<dbReference type="InterPro" id="IPR000014">
    <property type="entry name" value="PAS"/>
</dbReference>
<keyword evidence="5" id="KW-0902">Two-component regulatory system</keyword>
<evidence type="ECO:0000259" key="11">
    <source>
        <dbReference type="PROSITE" id="PS50109"/>
    </source>
</evidence>
<keyword evidence="16" id="KW-1185">Reference proteome</keyword>
<dbReference type="Pfam" id="PF13426">
    <property type="entry name" value="PAS_9"/>
    <property type="match status" value="1"/>
</dbReference>
<evidence type="ECO:0000256" key="4">
    <source>
        <dbReference type="ARBA" id="ARBA00022729"/>
    </source>
</evidence>
<dbReference type="InterPro" id="IPR000700">
    <property type="entry name" value="PAS-assoc_C"/>
</dbReference>
<dbReference type="Pfam" id="PF02518">
    <property type="entry name" value="HATPase_c"/>
    <property type="match status" value="1"/>
</dbReference>
<dbReference type="NCBIfam" id="TIGR00229">
    <property type="entry name" value="sensory_box"/>
    <property type="match status" value="6"/>
</dbReference>
<feature type="modified residue" description="4-aspartylphosphate" evidence="9">
    <location>
        <position position="1434"/>
    </location>
</feature>
<dbReference type="InterPro" id="IPR013655">
    <property type="entry name" value="PAS_fold_3"/>
</dbReference>
<dbReference type="CDD" id="cd00082">
    <property type="entry name" value="HisKA"/>
    <property type="match status" value="1"/>
</dbReference>
<keyword evidence="4" id="KW-0732">Signal</keyword>
<feature type="domain" description="PAC" evidence="14">
    <location>
        <begin position="278"/>
        <end position="330"/>
    </location>
</feature>
<organism evidence="15 16">
    <name type="scientific">Rubrivivax albus</name>
    <dbReference type="NCBI Taxonomy" id="2499835"/>
    <lineage>
        <taxon>Bacteria</taxon>
        <taxon>Pseudomonadati</taxon>
        <taxon>Pseudomonadota</taxon>
        <taxon>Betaproteobacteria</taxon>
        <taxon>Burkholderiales</taxon>
        <taxon>Sphaerotilaceae</taxon>
        <taxon>Rubrivivax</taxon>
    </lineage>
</organism>
<dbReference type="InterPro" id="IPR013656">
    <property type="entry name" value="PAS_4"/>
</dbReference>
<dbReference type="InterPro" id="IPR004358">
    <property type="entry name" value="Sig_transdc_His_kin-like_C"/>
</dbReference>
<keyword evidence="6" id="KW-0843">Virulence</keyword>
<dbReference type="RefSeq" id="WP_128194392.1">
    <property type="nucleotide sequence ID" value="NZ_SACT01000001.1"/>
</dbReference>
<dbReference type="InterPro" id="IPR001789">
    <property type="entry name" value="Sig_transdc_resp-reg_receiver"/>
</dbReference>
<evidence type="ECO:0000256" key="3">
    <source>
        <dbReference type="ARBA" id="ARBA00022553"/>
    </source>
</evidence>
<dbReference type="SUPFAM" id="SSF55785">
    <property type="entry name" value="PYP-like sensor domain (PAS domain)"/>
    <property type="match status" value="8"/>
</dbReference>
<evidence type="ECO:0000256" key="2">
    <source>
        <dbReference type="ARBA" id="ARBA00012438"/>
    </source>
</evidence>
<dbReference type="FunFam" id="3.30.565.10:FF:000010">
    <property type="entry name" value="Sensor histidine kinase RcsC"/>
    <property type="match status" value="1"/>
</dbReference>
<evidence type="ECO:0000259" key="14">
    <source>
        <dbReference type="PROSITE" id="PS50113"/>
    </source>
</evidence>
<dbReference type="PANTHER" id="PTHR45339:SF5">
    <property type="entry name" value="HISTIDINE KINASE"/>
    <property type="match status" value="1"/>
</dbReference>
<dbReference type="Gene3D" id="3.40.50.2300">
    <property type="match status" value="1"/>
</dbReference>
<dbReference type="PROSITE" id="PS50113">
    <property type="entry name" value="PAC"/>
    <property type="match status" value="7"/>
</dbReference>
<dbReference type="CDD" id="cd00130">
    <property type="entry name" value="PAS"/>
    <property type="match status" value="7"/>
</dbReference>
<dbReference type="InterPro" id="IPR001610">
    <property type="entry name" value="PAC"/>
</dbReference>
<dbReference type="InterPro" id="IPR003661">
    <property type="entry name" value="HisK_dim/P_dom"/>
</dbReference>
<feature type="domain" description="Response regulatory" evidence="12">
    <location>
        <begin position="1385"/>
        <end position="1501"/>
    </location>
</feature>
<dbReference type="InterPro" id="IPR011006">
    <property type="entry name" value="CheY-like_superfamily"/>
</dbReference>
<evidence type="ECO:0000259" key="12">
    <source>
        <dbReference type="PROSITE" id="PS50110"/>
    </source>
</evidence>
<proteinExistence type="predicted"/>
<keyword evidence="3 9" id="KW-0597">Phosphoprotein</keyword>
<dbReference type="PROSITE" id="PS50110">
    <property type="entry name" value="RESPONSE_REGULATORY"/>
    <property type="match status" value="1"/>
</dbReference>
<feature type="domain" description="PAC" evidence="14">
    <location>
        <begin position="792"/>
        <end position="844"/>
    </location>
</feature>
<feature type="domain" description="PAC" evidence="14">
    <location>
        <begin position="1048"/>
        <end position="1100"/>
    </location>
</feature>
<evidence type="ECO:0000313" key="15">
    <source>
        <dbReference type="EMBL" id="RVT53338.1"/>
    </source>
</evidence>
<feature type="coiled-coil region" evidence="10">
    <location>
        <begin position="1091"/>
        <end position="1129"/>
    </location>
</feature>
<dbReference type="Pfam" id="PF08448">
    <property type="entry name" value="PAS_4"/>
    <property type="match status" value="2"/>
</dbReference>
<feature type="domain" description="PAS" evidence="13">
    <location>
        <begin position="845"/>
        <end position="900"/>
    </location>
</feature>
<dbReference type="Pfam" id="PF00512">
    <property type="entry name" value="HisKA"/>
    <property type="match status" value="1"/>
</dbReference>
<evidence type="ECO:0000256" key="1">
    <source>
        <dbReference type="ARBA" id="ARBA00000085"/>
    </source>
</evidence>
<dbReference type="SUPFAM" id="SSF52172">
    <property type="entry name" value="CheY-like"/>
    <property type="match status" value="1"/>
</dbReference>
<dbReference type="Proteomes" id="UP000288178">
    <property type="component" value="Unassembled WGS sequence"/>
</dbReference>
<comment type="function">
    <text evidence="7">Member of the two-component regulatory system BvgS/BvgA. Phosphorylates BvgA via a four-step phosphorelay in response to environmental signals.</text>
</comment>
<dbReference type="OrthoDB" id="5290456at2"/>
<dbReference type="Gene3D" id="1.10.287.130">
    <property type="match status" value="1"/>
</dbReference>
<protein>
    <recommendedName>
        <fullName evidence="8">Virulence sensor protein BvgS</fullName>
        <ecNumber evidence="2">2.7.13.3</ecNumber>
    </recommendedName>
</protein>